<feature type="transmembrane region" description="Helical" evidence="1">
    <location>
        <begin position="82"/>
        <end position="101"/>
    </location>
</feature>
<dbReference type="InParanoid" id="A0A482WRE3"/>
<accession>A0A482WRE3</accession>
<dbReference type="Proteomes" id="UP000291343">
    <property type="component" value="Unassembled WGS sequence"/>
</dbReference>
<comment type="caution">
    <text evidence="2">The sequence shown here is derived from an EMBL/GenBank/DDBJ whole genome shotgun (WGS) entry which is preliminary data.</text>
</comment>
<keyword evidence="1" id="KW-0472">Membrane</keyword>
<keyword evidence="1" id="KW-0812">Transmembrane</keyword>
<evidence type="ECO:0000313" key="3">
    <source>
        <dbReference type="Proteomes" id="UP000291343"/>
    </source>
</evidence>
<keyword evidence="3" id="KW-1185">Reference proteome</keyword>
<gene>
    <name evidence="2" type="ORF">LSTR_LSTR014176</name>
</gene>
<name>A0A482WRE3_LAOST</name>
<reference evidence="2 3" key="1">
    <citation type="journal article" date="2017" name="Gigascience">
        <title>Genome sequence of the small brown planthopper, Laodelphax striatellus.</title>
        <authorList>
            <person name="Zhu J."/>
            <person name="Jiang F."/>
            <person name="Wang X."/>
            <person name="Yang P."/>
            <person name="Bao Y."/>
            <person name="Zhao W."/>
            <person name="Wang W."/>
            <person name="Lu H."/>
            <person name="Wang Q."/>
            <person name="Cui N."/>
            <person name="Li J."/>
            <person name="Chen X."/>
            <person name="Luo L."/>
            <person name="Yu J."/>
            <person name="Kang L."/>
            <person name="Cui F."/>
        </authorList>
    </citation>
    <scope>NUCLEOTIDE SEQUENCE [LARGE SCALE GENOMIC DNA]</scope>
    <source>
        <strain evidence="2">Lst14</strain>
    </source>
</reference>
<sequence length="174" mass="19480">MLEKGKREGAKMTKRWTILEEEAAVKLVDGKRTPPAVQTRRGKEIFLLSLAIVSMITIVFVLHVNMDMADDWTLKPESRSRVLVLAVMLFLISIMVCYYTINRLGVKPCNPSRNQGNLGYSDSSTSLLSYDLPPCYDSVKLNIQFLPPPAYNEINLHPITPVGMLETAHDKATG</sequence>
<keyword evidence="1" id="KW-1133">Transmembrane helix</keyword>
<organism evidence="2 3">
    <name type="scientific">Laodelphax striatellus</name>
    <name type="common">Small brown planthopper</name>
    <name type="synonym">Delphax striatella</name>
    <dbReference type="NCBI Taxonomy" id="195883"/>
    <lineage>
        <taxon>Eukaryota</taxon>
        <taxon>Metazoa</taxon>
        <taxon>Ecdysozoa</taxon>
        <taxon>Arthropoda</taxon>
        <taxon>Hexapoda</taxon>
        <taxon>Insecta</taxon>
        <taxon>Pterygota</taxon>
        <taxon>Neoptera</taxon>
        <taxon>Paraneoptera</taxon>
        <taxon>Hemiptera</taxon>
        <taxon>Auchenorrhyncha</taxon>
        <taxon>Fulgoroidea</taxon>
        <taxon>Delphacidae</taxon>
        <taxon>Criomorphinae</taxon>
        <taxon>Laodelphax</taxon>
    </lineage>
</organism>
<proteinExistence type="predicted"/>
<feature type="transmembrane region" description="Helical" evidence="1">
    <location>
        <begin position="45"/>
        <end position="62"/>
    </location>
</feature>
<dbReference type="OrthoDB" id="10336428at2759"/>
<evidence type="ECO:0000256" key="1">
    <source>
        <dbReference type="SAM" id="Phobius"/>
    </source>
</evidence>
<dbReference type="EMBL" id="QKKF02027441">
    <property type="protein sequence ID" value="RZF35846.1"/>
    <property type="molecule type" value="Genomic_DNA"/>
</dbReference>
<dbReference type="AlphaFoldDB" id="A0A482WRE3"/>
<protein>
    <submittedName>
        <fullName evidence="2">Uncharacterized protein</fullName>
    </submittedName>
</protein>
<evidence type="ECO:0000313" key="2">
    <source>
        <dbReference type="EMBL" id="RZF35846.1"/>
    </source>
</evidence>